<keyword evidence="3" id="KW-1185">Reference proteome</keyword>
<evidence type="ECO:0000256" key="1">
    <source>
        <dbReference type="SAM" id="MobiDB-lite"/>
    </source>
</evidence>
<dbReference type="RefSeq" id="WP_121892899.1">
    <property type="nucleotide sequence ID" value="NZ_PENI01000023.1"/>
</dbReference>
<accession>A0A3M0I2F7</accession>
<dbReference type="AlphaFoldDB" id="A0A3M0I2F7"/>
<dbReference type="OrthoDB" id="9154832at2"/>
<gene>
    <name evidence="2" type="ORF">CTZ28_30095</name>
</gene>
<sequence>MSEPTTESVPLEETQQISPADPDREPLKTNVFEHMARSAGQLMPLFPYDHAGAIVPCGAVLIGSPDADYGHFFHWNTVNEVVVVYGAHRSVMATGQIMATQNLHGVNSYLRDEKEEGAYGLMVVTQHQAEEGDQSEAMIARCQECKAEIVRHEYDATPAGLPGYDATRHGGADDDRVSQFPTTVGSSRFADIRNSDAGRTCKECGHVNKPFTTAPWGWHRTVTQTTAVNAAYRALQEAGQPALQEVSR</sequence>
<proteinExistence type="predicted"/>
<feature type="compositionally biased region" description="Polar residues" evidence="1">
    <location>
        <begin position="1"/>
        <end position="18"/>
    </location>
</feature>
<dbReference type="Proteomes" id="UP000270471">
    <property type="component" value="Unassembled WGS sequence"/>
</dbReference>
<feature type="region of interest" description="Disordered" evidence="1">
    <location>
        <begin position="1"/>
        <end position="25"/>
    </location>
</feature>
<evidence type="ECO:0000313" key="2">
    <source>
        <dbReference type="EMBL" id="RMB82382.1"/>
    </source>
</evidence>
<organism evidence="2 3">
    <name type="scientific">Streptomyces shenzhenensis</name>
    <dbReference type="NCBI Taxonomy" id="943815"/>
    <lineage>
        <taxon>Bacteria</taxon>
        <taxon>Bacillati</taxon>
        <taxon>Actinomycetota</taxon>
        <taxon>Actinomycetes</taxon>
        <taxon>Kitasatosporales</taxon>
        <taxon>Streptomycetaceae</taxon>
        <taxon>Streptomyces</taxon>
    </lineage>
</organism>
<protein>
    <submittedName>
        <fullName evidence="2">Uncharacterized protein</fullName>
    </submittedName>
</protein>
<evidence type="ECO:0000313" key="3">
    <source>
        <dbReference type="Proteomes" id="UP000270471"/>
    </source>
</evidence>
<name>A0A3M0I2F7_9ACTN</name>
<reference evidence="2 3" key="1">
    <citation type="submission" date="2017-11" db="EMBL/GenBank/DDBJ databases">
        <title>Draft genome of actinobacteria isolated from guarana (Paullinia cupana (Mart.) Ducke.</title>
        <authorList>
            <person name="Siqueira K.A."/>
            <person name="Liotti R.G."/>
            <person name="Mendes T.A.O."/>
            <person name="Soares M.A."/>
        </authorList>
    </citation>
    <scope>NUCLEOTIDE SEQUENCE [LARGE SCALE GENOMIC DNA]</scope>
    <source>
        <strain evidence="2 3">193</strain>
    </source>
</reference>
<dbReference type="EMBL" id="PENI01000023">
    <property type="protein sequence ID" value="RMB82382.1"/>
    <property type="molecule type" value="Genomic_DNA"/>
</dbReference>
<comment type="caution">
    <text evidence="2">The sequence shown here is derived from an EMBL/GenBank/DDBJ whole genome shotgun (WGS) entry which is preliminary data.</text>
</comment>